<dbReference type="Gene3D" id="1.20.120.920">
    <property type="entry name" value="CRISPR-associated endonuclease Cas1, C-terminal domain"/>
    <property type="match status" value="1"/>
</dbReference>
<sequence length="266" mass="29275">MISDLPLAQLAVVLVGIQTSVSGAVLAKLAEYDVVLLVCDWRGIPIAGTMPWAEHTRVGARHRAQAGLSLPRKKSAWQQTVRAKILGQANTLERLHCENSQELNRIANEVRSGDTTNREAVAAKLYWASINLEEGFRREPGAGDQGLNSCLDYAYTVLRGHAVRAVISGGLSGPLGIFHRGRSNPFALADDLIEPFRPAVDHFVLSNVRQFDPAVRETKALLVDAVNQQFKKTGESIPTSLIELAQEFGLYVEGNRQRFEVTHWSI</sequence>
<evidence type="ECO:0000256" key="3">
    <source>
        <dbReference type="ARBA" id="ARBA00022759"/>
    </source>
</evidence>
<evidence type="ECO:0000313" key="10">
    <source>
        <dbReference type="EMBL" id="QGU02797.1"/>
    </source>
</evidence>
<evidence type="ECO:0000256" key="6">
    <source>
        <dbReference type="ARBA" id="ARBA00023118"/>
    </source>
</evidence>
<evidence type="ECO:0000256" key="4">
    <source>
        <dbReference type="ARBA" id="ARBA00022801"/>
    </source>
</evidence>
<gene>
    <name evidence="10" type="primary">cas2</name>
    <name evidence="10" type="ORF">CKALI_09710</name>
</gene>
<dbReference type="InterPro" id="IPR050646">
    <property type="entry name" value="Cas1"/>
</dbReference>
<evidence type="ECO:0000256" key="2">
    <source>
        <dbReference type="ARBA" id="ARBA00022723"/>
    </source>
</evidence>
<organism evidence="10 11">
    <name type="scientific">Corynebacterium kalinowskii</name>
    <dbReference type="NCBI Taxonomy" id="2675216"/>
    <lineage>
        <taxon>Bacteria</taxon>
        <taxon>Bacillati</taxon>
        <taxon>Actinomycetota</taxon>
        <taxon>Actinomycetes</taxon>
        <taxon>Mycobacteriales</taxon>
        <taxon>Corynebacteriaceae</taxon>
        <taxon>Corynebacterium</taxon>
    </lineage>
</organism>
<dbReference type="KEGG" id="ckw:CKALI_09710"/>
<name>A0A6B8VT23_9CORY</name>
<comment type="subunit">
    <text evidence="9">Homodimer, forms a heterotetramer with a Cas2 homodimer.</text>
</comment>
<dbReference type="GO" id="GO:0004520">
    <property type="term" value="F:DNA endonuclease activity"/>
    <property type="evidence" value="ECO:0007669"/>
    <property type="project" value="InterPro"/>
</dbReference>
<dbReference type="Pfam" id="PF01867">
    <property type="entry name" value="Cas_Cas1"/>
    <property type="match status" value="1"/>
</dbReference>
<dbReference type="GO" id="GO:0051607">
    <property type="term" value="P:defense response to virus"/>
    <property type="evidence" value="ECO:0007669"/>
    <property type="project" value="UniProtKB-KW"/>
</dbReference>
<dbReference type="GO" id="GO:0046872">
    <property type="term" value="F:metal ion binding"/>
    <property type="evidence" value="ECO:0007669"/>
    <property type="project" value="UniProtKB-KW"/>
</dbReference>
<dbReference type="AlphaFoldDB" id="A0A6B8VT23"/>
<keyword evidence="7" id="KW-0238">DNA-binding</keyword>
<keyword evidence="8" id="KW-0464">Manganese</keyword>
<keyword evidence="11" id="KW-1185">Reference proteome</keyword>
<reference evidence="11" key="1">
    <citation type="submission" date="2019-11" db="EMBL/GenBank/DDBJ databases">
        <title>Complete genome sequence of Corynebacterium kalinowskii 1959, a novel Corynebacterium species isolated from soil of a small paddock in Vilsendorf, Germany.</title>
        <authorList>
            <person name="Schaffert L."/>
            <person name="Ruwe M."/>
            <person name="Milse J."/>
            <person name="Hanuschka K."/>
            <person name="Ortseifen V."/>
            <person name="Droste J."/>
            <person name="Brandt D."/>
            <person name="Schlueter L."/>
            <person name="Kutter Y."/>
            <person name="Vinke S."/>
            <person name="Viehoefer P."/>
            <person name="Jacob L."/>
            <person name="Luebke N.-C."/>
            <person name="Schulte-Berndt E."/>
            <person name="Hain C."/>
            <person name="Linder M."/>
            <person name="Schmidt P."/>
            <person name="Wollenschlaeger L."/>
            <person name="Luttermann T."/>
            <person name="Thieme E."/>
            <person name="Hassa J."/>
            <person name="Haak M."/>
            <person name="Wittchen M."/>
            <person name="Mentz A."/>
            <person name="Persicke M."/>
            <person name="Busche T."/>
            <person name="Ruckert C."/>
        </authorList>
    </citation>
    <scope>NUCLEOTIDE SEQUENCE [LARGE SCALE GENOMIC DNA]</scope>
    <source>
        <strain evidence="11">1959</strain>
    </source>
</reference>
<protein>
    <submittedName>
        <fullName evidence="10">CRISPR-associated endonuclease Cas1</fullName>
        <ecNumber evidence="10">3.1.-.-</ecNumber>
    </submittedName>
</protein>
<dbReference type="GO" id="GO:0016787">
    <property type="term" value="F:hydrolase activity"/>
    <property type="evidence" value="ECO:0007669"/>
    <property type="project" value="UniProtKB-KW"/>
</dbReference>
<keyword evidence="1" id="KW-0540">Nuclease</keyword>
<dbReference type="GO" id="GO:0003677">
    <property type="term" value="F:DNA binding"/>
    <property type="evidence" value="ECO:0007669"/>
    <property type="project" value="UniProtKB-KW"/>
</dbReference>
<dbReference type="PANTHER" id="PTHR34353:SF2">
    <property type="entry name" value="CRISPR-ASSOCIATED ENDONUCLEASE CAS1 1"/>
    <property type="match status" value="1"/>
</dbReference>
<dbReference type="NCBIfam" id="TIGR03639">
    <property type="entry name" value="cas1_NMENI"/>
    <property type="match status" value="1"/>
</dbReference>
<keyword evidence="2" id="KW-0479">Metal-binding</keyword>
<dbReference type="PANTHER" id="PTHR34353">
    <property type="entry name" value="CRISPR-ASSOCIATED ENDONUCLEASE CAS1 1"/>
    <property type="match status" value="1"/>
</dbReference>
<dbReference type="NCBIfam" id="TIGR00287">
    <property type="entry name" value="cas1"/>
    <property type="match status" value="1"/>
</dbReference>
<evidence type="ECO:0000256" key="7">
    <source>
        <dbReference type="ARBA" id="ARBA00023125"/>
    </source>
</evidence>
<keyword evidence="3 10" id="KW-0255">Endonuclease</keyword>
<dbReference type="EMBL" id="CP046452">
    <property type="protein sequence ID" value="QGU02797.1"/>
    <property type="molecule type" value="Genomic_DNA"/>
</dbReference>
<evidence type="ECO:0000313" key="11">
    <source>
        <dbReference type="Proteomes" id="UP000427071"/>
    </source>
</evidence>
<evidence type="ECO:0000256" key="1">
    <source>
        <dbReference type="ARBA" id="ARBA00022722"/>
    </source>
</evidence>
<evidence type="ECO:0000256" key="9">
    <source>
        <dbReference type="ARBA" id="ARBA00038592"/>
    </source>
</evidence>
<keyword evidence="5" id="KW-0460">Magnesium</keyword>
<keyword evidence="6" id="KW-0051">Antiviral defense</keyword>
<dbReference type="InterPro" id="IPR019855">
    <property type="entry name" value="CRISPR-assoc_Cas1_NMENI"/>
</dbReference>
<keyword evidence="4 10" id="KW-0378">Hydrolase</keyword>
<dbReference type="InterPro" id="IPR002729">
    <property type="entry name" value="CRISPR-assoc_Cas1"/>
</dbReference>
<dbReference type="Proteomes" id="UP000427071">
    <property type="component" value="Chromosome"/>
</dbReference>
<evidence type="ECO:0000256" key="8">
    <source>
        <dbReference type="ARBA" id="ARBA00023211"/>
    </source>
</evidence>
<dbReference type="InterPro" id="IPR042206">
    <property type="entry name" value="CRISPR-assoc_Cas1_C"/>
</dbReference>
<accession>A0A6B8VT23</accession>
<proteinExistence type="predicted"/>
<evidence type="ECO:0000256" key="5">
    <source>
        <dbReference type="ARBA" id="ARBA00022842"/>
    </source>
</evidence>
<dbReference type="GO" id="GO:0043571">
    <property type="term" value="P:maintenance of CRISPR repeat elements"/>
    <property type="evidence" value="ECO:0007669"/>
    <property type="project" value="InterPro"/>
</dbReference>
<dbReference type="EC" id="3.1.-.-" evidence="10"/>